<protein>
    <submittedName>
        <fullName evidence="1">Uncharacterized protein</fullName>
    </submittedName>
</protein>
<evidence type="ECO:0000313" key="2">
    <source>
        <dbReference type="Proteomes" id="UP001056766"/>
    </source>
</evidence>
<reference evidence="1" key="2">
    <citation type="submission" date="2021-04" db="EMBL/GenBank/DDBJ databases">
        <authorList>
            <person name="Dong X."/>
        </authorList>
    </citation>
    <scope>NUCLEOTIDE SEQUENCE</scope>
    <source>
        <strain evidence="1">LLY</strain>
    </source>
</reference>
<organism evidence="1 2">
    <name type="scientific">Methanococcoides seepicolus</name>
    <dbReference type="NCBI Taxonomy" id="2828780"/>
    <lineage>
        <taxon>Archaea</taxon>
        <taxon>Methanobacteriati</taxon>
        <taxon>Methanobacteriota</taxon>
        <taxon>Stenosarchaea group</taxon>
        <taxon>Methanomicrobia</taxon>
        <taxon>Methanosarcinales</taxon>
        <taxon>Methanosarcinaceae</taxon>
        <taxon>Methanococcoides</taxon>
    </lineage>
</organism>
<dbReference type="AlphaFoldDB" id="A0A9E4ZA05"/>
<proteinExistence type="predicted"/>
<comment type="caution">
    <text evidence="1">The sequence shown here is derived from an EMBL/GenBank/DDBJ whole genome shotgun (WGS) entry which is preliminary data.</text>
</comment>
<sequence length="89" mass="10334">MSTIEETDRFECKIVNIIDNLKQWKGVVVEDIDSGGRVYFARVKAEGFTKEIGDSLFLSVKELPYDIEEMSIEVHLYDENDTEIDWTIL</sequence>
<reference evidence="1" key="1">
    <citation type="journal article" date="2021" name="mSystems">
        <title>Bacteria and Archaea Synergistically Convert Glycine Betaine to Biogenic Methane in the Formosa Cold Seep of the South China Sea.</title>
        <authorList>
            <person name="Li L."/>
            <person name="Zhang W."/>
            <person name="Zhang S."/>
            <person name="Song L."/>
            <person name="Sun Q."/>
            <person name="Zhang H."/>
            <person name="Xiang H."/>
            <person name="Dong X."/>
        </authorList>
    </citation>
    <scope>NUCLEOTIDE SEQUENCE</scope>
    <source>
        <strain evidence="1">LLY</strain>
    </source>
</reference>
<keyword evidence="2" id="KW-1185">Reference proteome</keyword>
<evidence type="ECO:0000313" key="1">
    <source>
        <dbReference type="EMBL" id="MCM1985431.1"/>
    </source>
</evidence>
<dbReference type="Proteomes" id="UP001056766">
    <property type="component" value="Unassembled WGS sequence"/>
</dbReference>
<name>A0A9E4ZA05_9EURY</name>
<gene>
    <name evidence="1" type="ORF">KDK67_00120</name>
</gene>
<dbReference type="RefSeq" id="WP_250866810.1">
    <property type="nucleotide sequence ID" value="NZ_JAGSOI010000001.1"/>
</dbReference>
<dbReference type="EMBL" id="JAGSOI010000001">
    <property type="protein sequence ID" value="MCM1985431.1"/>
    <property type="molecule type" value="Genomic_DNA"/>
</dbReference>
<accession>A0A9E4ZA05</accession>